<feature type="non-terminal residue" evidence="2">
    <location>
        <position position="220"/>
    </location>
</feature>
<reference evidence="3" key="2">
    <citation type="submission" date="2015-01" db="EMBL/GenBank/DDBJ databases">
        <title>Evolutionary Origins and Diversification of the Mycorrhizal Mutualists.</title>
        <authorList>
            <consortium name="DOE Joint Genome Institute"/>
            <consortium name="Mycorrhizal Genomics Consortium"/>
            <person name="Kohler A."/>
            <person name="Kuo A."/>
            <person name="Nagy L.G."/>
            <person name="Floudas D."/>
            <person name="Copeland A."/>
            <person name="Barry K.W."/>
            <person name="Cichocki N."/>
            <person name="Veneault-Fourrey C."/>
            <person name="LaButti K."/>
            <person name="Lindquist E.A."/>
            <person name="Lipzen A."/>
            <person name="Lundell T."/>
            <person name="Morin E."/>
            <person name="Murat C."/>
            <person name="Riley R."/>
            <person name="Ohm R."/>
            <person name="Sun H."/>
            <person name="Tunlid A."/>
            <person name="Henrissat B."/>
            <person name="Grigoriev I.V."/>
            <person name="Hibbett D.S."/>
            <person name="Martin F."/>
        </authorList>
    </citation>
    <scope>NUCLEOTIDE SEQUENCE [LARGE SCALE GENOMIC DNA]</scope>
    <source>
        <strain evidence="3">UH-Slu-Lm8-n1</strain>
    </source>
</reference>
<feature type="compositionally biased region" description="Basic and acidic residues" evidence="1">
    <location>
        <begin position="1"/>
        <end position="21"/>
    </location>
</feature>
<proteinExistence type="predicted"/>
<dbReference type="Proteomes" id="UP000054485">
    <property type="component" value="Unassembled WGS sequence"/>
</dbReference>
<gene>
    <name evidence="2" type="ORF">CY34DRAFT_111313</name>
</gene>
<evidence type="ECO:0000313" key="3">
    <source>
        <dbReference type="Proteomes" id="UP000054485"/>
    </source>
</evidence>
<reference evidence="2 3" key="1">
    <citation type="submission" date="2014-04" db="EMBL/GenBank/DDBJ databases">
        <authorList>
            <consortium name="DOE Joint Genome Institute"/>
            <person name="Kuo A."/>
            <person name="Ruytinx J."/>
            <person name="Rineau F."/>
            <person name="Colpaert J."/>
            <person name="Kohler A."/>
            <person name="Nagy L.G."/>
            <person name="Floudas D."/>
            <person name="Copeland A."/>
            <person name="Barry K.W."/>
            <person name="Cichocki N."/>
            <person name="Veneault-Fourrey C."/>
            <person name="LaButti K."/>
            <person name="Lindquist E.A."/>
            <person name="Lipzen A."/>
            <person name="Lundell T."/>
            <person name="Morin E."/>
            <person name="Murat C."/>
            <person name="Sun H."/>
            <person name="Tunlid A."/>
            <person name="Henrissat B."/>
            <person name="Grigoriev I.V."/>
            <person name="Hibbett D.S."/>
            <person name="Martin F."/>
            <person name="Nordberg H.P."/>
            <person name="Cantor M.N."/>
            <person name="Hua S.X."/>
        </authorList>
    </citation>
    <scope>NUCLEOTIDE SEQUENCE [LARGE SCALE GENOMIC DNA]</scope>
    <source>
        <strain evidence="2 3">UH-Slu-Lm8-n1</strain>
    </source>
</reference>
<dbReference type="AlphaFoldDB" id="A0A0D0AHW6"/>
<keyword evidence="3" id="KW-1185">Reference proteome</keyword>
<dbReference type="InParanoid" id="A0A0D0AHW6"/>
<evidence type="ECO:0000256" key="1">
    <source>
        <dbReference type="SAM" id="MobiDB-lite"/>
    </source>
</evidence>
<feature type="compositionally biased region" description="Basic and acidic residues" evidence="1">
    <location>
        <begin position="40"/>
        <end position="52"/>
    </location>
</feature>
<accession>A0A0D0AHW6</accession>
<protein>
    <submittedName>
        <fullName evidence="2">Uncharacterized protein</fullName>
    </submittedName>
</protein>
<evidence type="ECO:0000313" key="2">
    <source>
        <dbReference type="EMBL" id="KIK31603.1"/>
    </source>
</evidence>
<feature type="region of interest" description="Disordered" evidence="1">
    <location>
        <begin position="1"/>
        <end position="52"/>
    </location>
</feature>
<sequence>MPPRPTKDGGKAKKKDVKEQIGKNTSLGSRGQESGTTASLDHHVKEDVEREKSANKAIMGYARFDLMENYNNLLFGHWNSRPLNENQVKLLYQSFLINGVDRFNPIHALPLVIPKEWIVDGTVEKDHEKREELPMLRISEKAPKEWKIKVAGGHHRTEAIHKWVLKMQRDVVALEVEEKRMAKEVVEDGAAEINVVKQRLQRLREVLAYRGQWIVTVFDA</sequence>
<feature type="compositionally biased region" description="Polar residues" evidence="1">
    <location>
        <begin position="22"/>
        <end position="39"/>
    </location>
</feature>
<dbReference type="HOGENOM" id="CLU_101082_0_0_1"/>
<dbReference type="EMBL" id="KN836835">
    <property type="protein sequence ID" value="KIK31603.1"/>
    <property type="molecule type" value="Genomic_DNA"/>
</dbReference>
<organism evidence="2 3">
    <name type="scientific">Suillus luteus UH-Slu-Lm8-n1</name>
    <dbReference type="NCBI Taxonomy" id="930992"/>
    <lineage>
        <taxon>Eukaryota</taxon>
        <taxon>Fungi</taxon>
        <taxon>Dikarya</taxon>
        <taxon>Basidiomycota</taxon>
        <taxon>Agaricomycotina</taxon>
        <taxon>Agaricomycetes</taxon>
        <taxon>Agaricomycetidae</taxon>
        <taxon>Boletales</taxon>
        <taxon>Suillineae</taxon>
        <taxon>Suillaceae</taxon>
        <taxon>Suillus</taxon>
    </lineage>
</organism>
<name>A0A0D0AHW6_9AGAM</name>
<dbReference type="OrthoDB" id="2690723at2759"/>